<protein>
    <submittedName>
        <fullName evidence="2">Glycosyltransferase involved in cell wall bisynthesis</fullName>
    </submittedName>
</protein>
<dbReference type="PANTHER" id="PTHR22916:SF3">
    <property type="entry name" value="UDP-GLCNAC:BETAGAL BETA-1,3-N-ACETYLGLUCOSAMINYLTRANSFERASE-LIKE PROTEIN 1"/>
    <property type="match status" value="1"/>
</dbReference>
<dbReference type="STRING" id="454006.SAMN05421825_0467"/>
<dbReference type="PANTHER" id="PTHR22916">
    <property type="entry name" value="GLYCOSYLTRANSFERASE"/>
    <property type="match status" value="1"/>
</dbReference>
<dbReference type="CDD" id="cd00761">
    <property type="entry name" value="Glyco_tranf_GTA_type"/>
    <property type="match status" value="1"/>
</dbReference>
<keyword evidence="3" id="KW-1185">Reference proteome</keyword>
<dbReference type="OrthoDB" id="597270at2"/>
<gene>
    <name evidence="2" type="ORF">SAMN05421825_0467</name>
</gene>
<feature type="domain" description="Glycosyltransferase 2-like" evidence="1">
    <location>
        <begin position="4"/>
        <end position="120"/>
    </location>
</feature>
<evidence type="ECO:0000313" key="2">
    <source>
        <dbReference type="EMBL" id="SDE87467.1"/>
    </source>
</evidence>
<dbReference type="InterPro" id="IPR029044">
    <property type="entry name" value="Nucleotide-diphossugar_trans"/>
</dbReference>
<dbReference type="EMBL" id="FNBH01000001">
    <property type="protein sequence ID" value="SDE87467.1"/>
    <property type="molecule type" value="Genomic_DNA"/>
</dbReference>
<evidence type="ECO:0000259" key="1">
    <source>
        <dbReference type="Pfam" id="PF00535"/>
    </source>
</evidence>
<dbReference type="Proteomes" id="UP000199203">
    <property type="component" value="Unassembled WGS sequence"/>
</dbReference>
<dbReference type="Pfam" id="PF00535">
    <property type="entry name" value="Glycos_transf_2"/>
    <property type="match status" value="1"/>
</dbReference>
<organism evidence="2 3">
    <name type="scientific">Epilithonimonas hungarica</name>
    <dbReference type="NCBI Taxonomy" id="454006"/>
    <lineage>
        <taxon>Bacteria</taxon>
        <taxon>Pseudomonadati</taxon>
        <taxon>Bacteroidota</taxon>
        <taxon>Flavobacteriia</taxon>
        <taxon>Flavobacteriales</taxon>
        <taxon>Weeksellaceae</taxon>
        <taxon>Chryseobacterium group</taxon>
        <taxon>Epilithonimonas</taxon>
    </lineage>
</organism>
<name>A0A1G7GH66_9FLAO</name>
<accession>A0A1G7GH66</accession>
<dbReference type="InterPro" id="IPR001173">
    <property type="entry name" value="Glyco_trans_2-like"/>
</dbReference>
<evidence type="ECO:0000313" key="3">
    <source>
        <dbReference type="Proteomes" id="UP000199203"/>
    </source>
</evidence>
<keyword evidence="2" id="KW-0808">Transferase</keyword>
<proteinExistence type="predicted"/>
<dbReference type="AlphaFoldDB" id="A0A1G7GH66"/>
<dbReference type="Gene3D" id="3.90.550.10">
    <property type="entry name" value="Spore Coat Polysaccharide Biosynthesis Protein SpsA, Chain A"/>
    <property type="match status" value="1"/>
</dbReference>
<dbReference type="SUPFAM" id="SSF53448">
    <property type="entry name" value="Nucleotide-diphospho-sugar transferases"/>
    <property type="match status" value="1"/>
</dbReference>
<sequence>MKASIIITTFGRPMFLQRAINSVLNQSFKNYEILVIDDNGKGTVAQKLTRSKIPINPYTNYFALDVNSGACVARNKGVDLASGEFLFFLDDDDEFLDNKLQDQIDFLEKHKNYDGCLAAFKRLDHIGKEIFSTSNMPMVGDFKSFVLNGNFFTPMLCIRKSSFMKTDGFINIPRFQDNFFLMNALKKGLSFGTMEIALHVMHEHNEARITSASIEKTEKSLQQIKKFVERHKNDFSKIEWDFFIVKQLRTLAVTKYISQEKKIRRSSAIDFMIIFLRTLKFKYLTIAFKSLLK</sequence>
<dbReference type="GO" id="GO:0016758">
    <property type="term" value="F:hexosyltransferase activity"/>
    <property type="evidence" value="ECO:0007669"/>
    <property type="project" value="UniProtKB-ARBA"/>
</dbReference>
<reference evidence="3" key="1">
    <citation type="submission" date="2016-10" db="EMBL/GenBank/DDBJ databases">
        <authorList>
            <person name="Varghese N."/>
            <person name="Submissions S."/>
        </authorList>
    </citation>
    <scope>NUCLEOTIDE SEQUENCE [LARGE SCALE GENOMIC DNA]</scope>
    <source>
        <strain evidence="3">DSM 19684</strain>
    </source>
</reference>
<dbReference type="RefSeq" id="WP_089871022.1">
    <property type="nucleotide sequence ID" value="NZ_FNBH01000001.1"/>
</dbReference>